<dbReference type="EMBL" id="BAAAPH010000007">
    <property type="protein sequence ID" value="GAA1567284.1"/>
    <property type="molecule type" value="Genomic_DNA"/>
</dbReference>
<sequence length="228" mass="23467">MSSPPPEPNPRWQPPVQDFRSAPPYGQPPRKSRAGLILALIVVLSLVALGALGLVAYRLITNHKPAAGHTPATRTTKSPSTGPSAGRTGVPTAGRTGVPTGQPSSSSSTTTWSTTWTSTGQPVSPANPATAAEASSLARRFVTHLNTNNSTAATKLACASSRQLLPTLMKNLLNPPTNLTAGGPIGQSPTFVVPLTGTTNNSPTTGLLIIQQLEPAPLCVTAFQLTPS</sequence>
<feature type="transmembrane region" description="Helical" evidence="2">
    <location>
        <begin position="34"/>
        <end position="57"/>
    </location>
</feature>
<reference evidence="3 4" key="1">
    <citation type="journal article" date="2019" name="Int. J. Syst. Evol. Microbiol.">
        <title>The Global Catalogue of Microorganisms (GCM) 10K type strain sequencing project: providing services to taxonomists for standard genome sequencing and annotation.</title>
        <authorList>
            <consortium name="The Broad Institute Genomics Platform"/>
            <consortium name="The Broad Institute Genome Sequencing Center for Infectious Disease"/>
            <person name="Wu L."/>
            <person name="Ma J."/>
        </authorList>
    </citation>
    <scope>NUCLEOTIDE SEQUENCE [LARGE SCALE GENOMIC DNA]</scope>
    <source>
        <strain evidence="3 4">JCM 15572</strain>
    </source>
</reference>
<keyword evidence="2" id="KW-0472">Membrane</keyword>
<evidence type="ECO:0000256" key="1">
    <source>
        <dbReference type="SAM" id="MobiDB-lite"/>
    </source>
</evidence>
<evidence type="ECO:0000313" key="3">
    <source>
        <dbReference type="EMBL" id="GAA1567284.1"/>
    </source>
</evidence>
<comment type="caution">
    <text evidence="3">The sequence shown here is derived from an EMBL/GenBank/DDBJ whole genome shotgun (WGS) entry which is preliminary data.</text>
</comment>
<feature type="region of interest" description="Disordered" evidence="1">
    <location>
        <begin position="65"/>
        <end position="132"/>
    </location>
</feature>
<evidence type="ECO:0000313" key="4">
    <source>
        <dbReference type="Proteomes" id="UP001501705"/>
    </source>
</evidence>
<feature type="compositionally biased region" description="Polar residues" evidence="1">
    <location>
        <begin position="72"/>
        <end position="83"/>
    </location>
</feature>
<protein>
    <submittedName>
        <fullName evidence="3">Uncharacterized protein</fullName>
    </submittedName>
</protein>
<feature type="region of interest" description="Disordered" evidence="1">
    <location>
        <begin position="1"/>
        <end position="29"/>
    </location>
</feature>
<evidence type="ECO:0000256" key="2">
    <source>
        <dbReference type="SAM" id="Phobius"/>
    </source>
</evidence>
<gene>
    <name evidence="3" type="ORF">GCM10009804_24860</name>
</gene>
<organism evidence="3 4">
    <name type="scientific">Kribbella hippodromi</name>
    <dbReference type="NCBI Taxonomy" id="434347"/>
    <lineage>
        <taxon>Bacteria</taxon>
        <taxon>Bacillati</taxon>
        <taxon>Actinomycetota</taxon>
        <taxon>Actinomycetes</taxon>
        <taxon>Propionibacteriales</taxon>
        <taxon>Kribbellaceae</taxon>
        <taxon>Kribbella</taxon>
    </lineage>
</organism>
<proteinExistence type="predicted"/>
<feature type="compositionally biased region" description="Pro residues" evidence="1">
    <location>
        <begin position="1"/>
        <end position="13"/>
    </location>
</feature>
<dbReference type="Proteomes" id="UP001501705">
    <property type="component" value="Unassembled WGS sequence"/>
</dbReference>
<accession>A0ABN2CZ38</accession>
<dbReference type="RefSeq" id="WP_344233593.1">
    <property type="nucleotide sequence ID" value="NZ_BAAAPH010000007.1"/>
</dbReference>
<name>A0ABN2CZ38_9ACTN</name>
<feature type="compositionally biased region" description="Low complexity" evidence="1">
    <location>
        <begin position="104"/>
        <end position="119"/>
    </location>
</feature>
<keyword evidence="2" id="KW-1133">Transmembrane helix</keyword>
<keyword evidence="2" id="KW-0812">Transmembrane</keyword>
<keyword evidence="4" id="KW-1185">Reference proteome</keyword>